<keyword evidence="1" id="KW-1185">Reference proteome</keyword>
<accession>A0A3Q0FPA9</accession>
<dbReference type="InterPro" id="IPR003360">
    <property type="entry name" value="US22-like"/>
</dbReference>
<organism evidence="1 2">
    <name type="scientific">Alligator sinensis</name>
    <name type="common">Chinese alligator</name>
    <dbReference type="NCBI Taxonomy" id="38654"/>
    <lineage>
        <taxon>Eukaryota</taxon>
        <taxon>Metazoa</taxon>
        <taxon>Chordata</taxon>
        <taxon>Craniata</taxon>
        <taxon>Vertebrata</taxon>
        <taxon>Euteleostomi</taxon>
        <taxon>Archelosauria</taxon>
        <taxon>Archosauria</taxon>
        <taxon>Crocodylia</taxon>
        <taxon>Alligatoridae</taxon>
        <taxon>Alligatorinae</taxon>
        <taxon>Alligator</taxon>
    </lineage>
</organism>
<name>A0A3Q0FPA9_ALLSI</name>
<proteinExistence type="predicted"/>
<dbReference type="AlphaFoldDB" id="A0A3Q0FPA9"/>
<gene>
    <name evidence="2" type="primary">LOC102381360</name>
</gene>
<dbReference type="Proteomes" id="UP000189705">
    <property type="component" value="Unplaced"/>
</dbReference>
<evidence type="ECO:0000313" key="1">
    <source>
        <dbReference type="Proteomes" id="UP000189705"/>
    </source>
</evidence>
<dbReference type="RefSeq" id="XP_025049154.1">
    <property type="nucleotide sequence ID" value="XM_025193369.1"/>
</dbReference>
<reference evidence="2" key="1">
    <citation type="submission" date="2025-08" db="UniProtKB">
        <authorList>
            <consortium name="RefSeq"/>
        </authorList>
    </citation>
    <scope>IDENTIFICATION</scope>
</reference>
<sequence>MRQRCRPGPAQCLDLVSQYVQGHKGLIIQFSNKQKFQLQLGSLDETCYAGMEYMLTDWAHLYLPSPTRMVVLGTVDNVPCLAMGQQLVILVAADGGVYTYEEEKLHRLSRSLEQFLRNGLLHFGEETYDCAEGQEPLSEEERAKRPELQCIRQSAQHLVESGAGEMGKLLDFLES</sequence>
<protein>
    <submittedName>
        <fullName evidence="2">Uncharacterized protein LOC102381360 isoform X2</fullName>
    </submittedName>
</protein>
<dbReference type="GeneID" id="102381360"/>
<dbReference type="Pfam" id="PF02393">
    <property type="entry name" value="US22"/>
    <property type="match status" value="1"/>
</dbReference>
<evidence type="ECO:0000313" key="2">
    <source>
        <dbReference type="RefSeq" id="XP_025049154.1"/>
    </source>
</evidence>